<dbReference type="InterPro" id="IPR013325">
    <property type="entry name" value="RNA_pol_sigma_r2"/>
</dbReference>
<feature type="domain" description="RNA polymerase sigma-70 region 2" evidence="7">
    <location>
        <begin position="73"/>
        <end position="137"/>
    </location>
</feature>
<evidence type="ECO:0000256" key="6">
    <source>
        <dbReference type="RuleBase" id="RU000716"/>
    </source>
</evidence>
<dbReference type="InterPro" id="IPR013324">
    <property type="entry name" value="RNA_pol_sigma_r3/r4-like"/>
</dbReference>
<organism evidence="9 10">
    <name type="scientific">Paenibacillus flagellatus</name>
    <dbReference type="NCBI Taxonomy" id="2211139"/>
    <lineage>
        <taxon>Bacteria</taxon>
        <taxon>Bacillati</taxon>
        <taxon>Bacillota</taxon>
        <taxon>Bacilli</taxon>
        <taxon>Bacillales</taxon>
        <taxon>Paenibacillaceae</taxon>
        <taxon>Paenibacillus</taxon>
    </lineage>
</organism>
<reference evidence="9 10" key="1">
    <citation type="submission" date="2018-05" db="EMBL/GenBank/DDBJ databases">
        <title>Paenibacillus flagellatus sp. nov., isolated from selenium mineral soil.</title>
        <authorList>
            <person name="Dai X."/>
        </authorList>
    </citation>
    <scope>NUCLEOTIDE SEQUENCE [LARGE SCALE GENOMIC DNA]</scope>
    <source>
        <strain evidence="9 10">DXL2</strain>
    </source>
</reference>
<dbReference type="GO" id="GO:0006352">
    <property type="term" value="P:DNA-templated transcription initiation"/>
    <property type="evidence" value="ECO:0007669"/>
    <property type="project" value="InterPro"/>
</dbReference>
<dbReference type="PROSITE" id="PS01063">
    <property type="entry name" value="SIGMA70_ECF"/>
    <property type="match status" value="1"/>
</dbReference>
<dbReference type="SUPFAM" id="SSF88659">
    <property type="entry name" value="Sigma3 and sigma4 domains of RNA polymerase sigma factors"/>
    <property type="match status" value="1"/>
</dbReference>
<dbReference type="InterPro" id="IPR039425">
    <property type="entry name" value="RNA_pol_sigma-70-like"/>
</dbReference>
<dbReference type="Proteomes" id="UP000247476">
    <property type="component" value="Unassembled WGS sequence"/>
</dbReference>
<dbReference type="GO" id="GO:0003677">
    <property type="term" value="F:DNA binding"/>
    <property type="evidence" value="ECO:0007669"/>
    <property type="project" value="UniProtKB-KW"/>
</dbReference>
<name>A0A2V5KSE3_9BACL</name>
<dbReference type="SUPFAM" id="SSF88946">
    <property type="entry name" value="Sigma2 domain of RNA polymerase sigma factors"/>
    <property type="match status" value="1"/>
</dbReference>
<keyword evidence="4 6" id="KW-0238">DNA-binding</keyword>
<evidence type="ECO:0000256" key="1">
    <source>
        <dbReference type="ARBA" id="ARBA00010641"/>
    </source>
</evidence>
<keyword evidence="2 6" id="KW-0805">Transcription regulation</keyword>
<dbReference type="InterPro" id="IPR036388">
    <property type="entry name" value="WH-like_DNA-bd_sf"/>
</dbReference>
<keyword evidence="3 6" id="KW-0731">Sigma factor</keyword>
<dbReference type="EMBL" id="QJVJ01000005">
    <property type="protein sequence ID" value="PYI54537.1"/>
    <property type="molecule type" value="Genomic_DNA"/>
</dbReference>
<evidence type="ECO:0000256" key="4">
    <source>
        <dbReference type="ARBA" id="ARBA00023125"/>
    </source>
</evidence>
<dbReference type="Pfam" id="PF04542">
    <property type="entry name" value="Sigma70_r2"/>
    <property type="match status" value="1"/>
</dbReference>
<dbReference type="InterPro" id="IPR013249">
    <property type="entry name" value="RNA_pol_sigma70_r4_t2"/>
</dbReference>
<feature type="domain" description="RNA polymerase sigma factor 70 region 4 type 2" evidence="8">
    <location>
        <begin position="206"/>
        <end position="255"/>
    </location>
</feature>
<evidence type="ECO:0000259" key="7">
    <source>
        <dbReference type="Pfam" id="PF04542"/>
    </source>
</evidence>
<evidence type="ECO:0000313" key="10">
    <source>
        <dbReference type="Proteomes" id="UP000247476"/>
    </source>
</evidence>
<protein>
    <recommendedName>
        <fullName evidence="6">RNA polymerase sigma factor</fullName>
    </recommendedName>
</protein>
<evidence type="ECO:0000313" key="9">
    <source>
        <dbReference type="EMBL" id="PYI54537.1"/>
    </source>
</evidence>
<evidence type="ECO:0000256" key="3">
    <source>
        <dbReference type="ARBA" id="ARBA00023082"/>
    </source>
</evidence>
<dbReference type="GO" id="GO:0006950">
    <property type="term" value="P:response to stress"/>
    <property type="evidence" value="ECO:0007669"/>
    <property type="project" value="UniProtKB-ARBA"/>
</dbReference>
<evidence type="ECO:0000256" key="5">
    <source>
        <dbReference type="ARBA" id="ARBA00023163"/>
    </source>
</evidence>
<dbReference type="Gene3D" id="1.10.1740.10">
    <property type="match status" value="1"/>
</dbReference>
<dbReference type="PANTHER" id="PTHR43133">
    <property type="entry name" value="RNA POLYMERASE ECF-TYPE SIGMA FACTO"/>
    <property type="match status" value="1"/>
</dbReference>
<evidence type="ECO:0000256" key="2">
    <source>
        <dbReference type="ARBA" id="ARBA00023015"/>
    </source>
</evidence>
<accession>A0A2V5KSE3</accession>
<evidence type="ECO:0000259" key="8">
    <source>
        <dbReference type="Pfam" id="PF08281"/>
    </source>
</evidence>
<comment type="caution">
    <text evidence="9">The sequence shown here is derived from an EMBL/GenBank/DDBJ whole genome shotgun (WGS) entry which is preliminary data.</text>
</comment>
<dbReference type="AlphaFoldDB" id="A0A2V5KSE3"/>
<gene>
    <name evidence="9" type="ORF">DLM86_13830</name>
</gene>
<dbReference type="GO" id="GO:0016987">
    <property type="term" value="F:sigma factor activity"/>
    <property type="evidence" value="ECO:0007669"/>
    <property type="project" value="UniProtKB-KW"/>
</dbReference>
<comment type="similarity">
    <text evidence="1 6">Belongs to the sigma-70 factor family. ECF subfamily.</text>
</comment>
<dbReference type="Pfam" id="PF08281">
    <property type="entry name" value="Sigma70_r4_2"/>
    <property type="match status" value="1"/>
</dbReference>
<dbReference type="NCBIfam" id="TIGR02937">
    <property type="entry name" value="sigma70-ECF"/>
    <property type="match status" value="1"/>
</dbReference>
<keyword evidence="5 6" id="KW-0804">Transcription</keyword>
<dbReference type="InterPro" id="IPR000838">
    <property type="entry name" value="RNA_pol_sigma70_ECF_CS"/>
</dbReference>
<keyword evidence="10" id="KW-1185">Reference proteome</keyword>
<proteinExistence type="inferred from homology"/>
<sequence>MASMKYRRKWGAALLISETRGQLESAWRKKSVESYTDPCGREEAEQGGQLRSLSDEALTEQAKTGDRSAFGELVRRHRSKACRLAQSMARDEYMAEDIVQDALIRAFLRIGTITDPKRFLPWFHRIVRNQALMKLRRGGPYGKEMPLTSWEGQVANMGGGGSVRGGEQWGDLDSILQRLSQSSAERDTDNSDPAVLLLRKETVDHIRSLLHCLSRREREIFEAFFFDQLTPADIAGLFHTSTANIYNHIANSRRKVKQERLRVHVSMYVDKRRQNGLPRARSLAPPPF</sequence>
<dbReference type="PANTHER" id="PTHR43133:SF8">
    <property type="entry name" value="RNA POLYMERASE SIGMA FACTOR HI_1459-RELATED"/>
    <property type="match status" value="1"/>
</dbReference>
<dbReference type="Gene3D" id="1.10.10.10">
    <property type="entry name" value="Winged helix-like DNA-binding domain superfamily/Winged helix DNA-binding domain"/>
    <property type="match status" value="1"/>
</dbReference>
<dbReference type="InterPro" id="IPR007627">
    <property type="entry name" value="RNA_pol_sigma70_r2"/>
</dbReference>
<dbReference type="InterPro" id="IPR014284">
    <property type="entry name" value="RNA_pol_sigma-70_dom"/>
</dbReference>